<dbReference type="AlphaFoldDB" id="A0A1V6NNJ3"/>
<evidence type="ECO:0000256" key="1">
    <source>
        <dbReference type="ARBA" id="ARBA00005964"/>
    </source>
</evidence>
<evidence type="ECO:0000256" key="2">
    <source>
        <dbReference type="ARBA" id="ARBA00022801"/>
    </source>
</evidence>
<evidence type="ECO:0000313" key="5">
    <source>
        <dbReference type="Proteomes" id="UP000191522"/>
    </source>
</evidence>
<dbReference type="OrthoDB" id="408631at2759"/>
<dbReference type="InterPro" id="IPR002018">
    <property type="entry name" value="CarbesteraseB"/>
</dbReference>
<dbReference type="STRING" id="69771.A0A1V6NNJ3"/>
<keyword evidence="5" id="KW-1185">Reference proteome</keyword>
<dbReference type="PANTHER" id="PTHR43918">
    <property type="entry name" value="ACETYLCHOLINESTERASE"/>
    <property type="match status" value="1"/>
</dbReference>
<dbReference type="Gene3D" id="3.40.50.1820">
    <property type="entry name" value="alpha/beta hydrolase"/>
    <property type="match status" value="1"/>
</dbReference>
<reference evidence="5" key="1">
    <citation type="journal article" date="2017" name="Nat. Microbiol.">
        <title>Global analysis of biosynthetic gene clusters reveals vast potential of secondary metabolite production in Penicillium species.</title>
        <authorList>
            <person name="Nielsen J.C."/>
            <person name="Grijseels S."/>
            <person name="Prigent S."/>
            <person name="Ji B."/>
            <person name="Dainat J."/>
            <person name="Nielsen K.F."/>
            <person name="Frisvad J.C."/>
            <person name="Workman M."/>
            <person name="Nielsen J."/>
        </authorList>
    </citation>
    <scope>NUCLEOTIDE SEQUENCE [LARGE SCALE GENOMIC DNA]</scope>
    <source>
        <strain evidence="5">IBT 11843</strain>
    </source>
</reference>
<dbReference type="GO" id="GO:0052689">
    <property type="term" value="F:carboxylic ester hydrolase activity"/>
    <property type="evidence" value="ECO:0007669"/>
    <property type="project" value="TreeGrafter"/>
</dbReference>
<dbReference type="InterPro" id="IPR029058">
    <property type="entry name" value="AB_hydrolase_fold"/>
</dbReference>
<dbReference type="OMA" id="CEAWSET"/>
<dbReference type="EMBL" id="MDYL01000052">
    <property type="protein sequence ID" value="OQD66298.1"/>
    <property type="molecule type" value="Genomic_DNA"/>
</dbReference>
<accession>A0A1V6NNJ3</accession>
<name>A0A1V6NNJ3_PENDC</name>
<keyword evidence="2" id="KW-0378">Hydrolase</keyword>
<dbReference type="InterPro" id="IPR050654">
    <property type="entry name" value="AChE-related_enzymes"/>
</dbReference>
<comment type="similarity">
    <text evidence="1">Belongs to the type-B carboxylesterase/lipase family.</text>
</comment>
<comment type="caution">
    <text evidence="4">The sequence shown here is derived from an EMBL/GenBank/DDBJ whole genome shotgun (WGS) entry which is preliminary data.</text>
</comment>
<protein>
    <recommendedName>
        <fullName evidence="3">Carboxylesterase type B domain-containing protein</fullName>
    </recommendedName>
</protein>
<dbReference type="PANTHER" id="PTHR43918:SF4">
    <property type="entry name" value="CARBOXYLIC ESTER HYDROLASE"/>
    <property type="match status" value="1"/>
</dbReference>
<dbReference type="Proteomes" id="UP000191522">
    <property type="component" value="Unassembled WGS sequence"/>
</dbReference>
<dbReference type="SUPFAM" id="SSF53474">
    <property type="entry name" value="alpha/beta-Hydrolases"/>
    <property type="match status" value="1"/>
</dbReference>
<proteinExistence type="inferred from homology"/>
<evidence type="ECO:0000313" key="4">
    <source>
        <dbReference type="EMBL" id="OQD66298.1"/>
    </source>
</evidence>
<evidence type="ECO:0000259" key="3">
    <source>
        <dbReference type="Pfam" id="PF00135"/>
    </source>
</evidence>
<dbReference type="GO" id="GO:0072330">
    <property type="term" value="P:monocarboxylic acid biosynthetic process"/>
    <property type="evidence" value="ECO:0007669"/>
    <property type="project" value="UniProtKB-ARBA"/>
</dbReference>
<dbReference type="Pfam" id="PF00135">
    <property type="entry name" value="COesterase"/>
    <property type="match status" value="1"/>
</dbReference>
<feature type="domain" description="Carboxylesterase type B" evidence="3">
    <location>
        <begin position="10"/>
        <end position="88"/>
    </location>
</feature>
<sequence>MAGIRLKYANCTDAHDTLQCLRAAPFDTLNSAFSSLSFLPVIDGTLVPEYTSVALSKGLFVKVPLLIGTNTDEGKIFAGKGVNTTEELAGYIEQQPYIRTTNNETVQDLLEAYPQPGSNSTSGQSDDTLPLSATYGAQFLRTARYTGDLGATHFEDVSFVFNNVLGQGMPSNAFDVQPATREEIYKQLGDLMSRKWMSFAATHSPNHHQVKSFQTVWPAYNLKTPQNMVLDGNTTSFVENDNWRAKALELIIEGSLDFSR</sequence>
<gene>
    <name evidence="4" type="ORF">PENDEC_c052G03691</name>
</gene>
<dbReference type="GO" id="GO:0017000">
    <property type="term" value="P:antibiotic biosynthetic process"/>
    <property type="evidence" value="ECO:0007669"/>
    <property type="project" value="UniProtKB-ARBA"/>
</dbReference>
<organism evidence="4 5">
    <name type="scientific">Penicillium decumbens</name>
    <dbReference type="NCBI Taxonomy" id="69771"/>
    <lineage>
        <taxon>Eukaryota</taxon>
        <taxon>Fungi</taxon>
        <taxon>Dikarya</taxon>
        <taxon>Ascomycota</taxon>
        <taxon>Pezizomycotina</taxon>
        <taxon>Eurotiomycetes</taxon>
        <taxon>Eurotiomycetidae</taxon>
        <taxon>Eurotiales</taxon>
        <taxon>Aspergillaceae</taxon>
        <taxon>Penicillium</taxon>
    </lineage>
</organism>